<sequence>MAPRNDINVKVHRKVAKKDGVKKRTDDGEGPPEATQRVFSRLANLSQNVVNVGNNVTINLWQDIKVLNDAKDALEDVERQVLESSDTVSQSLDDCDNAAERAEAITAQDCAQCASDLNGEPLSIGLKPWSKGTSYSMVVYNDKGQTRKKDDIDWKNSDDKVFGYKLERAGSWDEWEVSFREAWYEHHKIAPPTVSKSSQLHKLYRKAANAKALRTVNANTNTNSSSAQKTSRVSKTKTTNPPTTNPPLQTLAGHDAYVQLHAGEKVLTRDMPALAQFIKTTYNLRTAPPQELLEQVNVFVRSSDRSPLDHFRFTNFLKTERWRDEKARKRRIRAAWEERKKEYVKLGFISRIVI</sequence>
<feature type="region of interest" description="Disordered" evidence="1">
    <location>
        <begin position="216"/>
        <end position="250"/>
    </location>
</feature>
<evidence type="ECO:0000313" key="3">
    <source>
        <dbReference type="Proteomes" id="UP000244855"/>
    </source>
</evidence>
<reference evidence="2 3" key="1">
    <citation type="journal article" date="2018" name="Sci. Rep.">
        <title>Comparative genomics provides insights into the lifestyle and reveals functional heterogeneity of dark septate endophytic fungi.</title>
        <authorList>
            <person name="Knapp D.G."/>
            <person name="Nemeth J.B."/>
            <person name="Barry K."/>
            <person name="Hainaut M."/>
            <person name="Henrissat B."/>
            <person name="Johnson J."/>
            <person name="Kuo A."/>
            <person name="Lim J.H.P."/>
            <person name="Lipzen A."/>
            <person name="Nolan M."/>
            <person name="Ohm R.A."/>
            <person name="Tamas L."/>
            <person name="Grigoriev I.V."/>
            <person name="Spatafora J.W."/>
            <person name="Nagy L.G."/>
            <person name="Kovacs G.M."/>
        </authorList>
    </citation>
    <scope>NUCLEOTIDE SEQUENCE [LARGE SCALE GENOMIC DNA]</scope>
    <source>
        <strain evidence="2 3">DSE2036</strain>
    </source>
</reference>
<feature type="region of interest" description="Disordered" evidence="1">
    <location>
        <begin position="1"/>
        <end position="33"/>
    </location>
</feature>
<dbReference type="EMBL" id="KZ805411">
    <property type="protein sequence ID" value="PVH98558.1"/>
    <property type="molecule type" value="Genomic_DNA"/>
</dbReference>
<evidence type="ECO:0000313" key="2">
    <source>
        <dbReference type="EMBL" id="PVH98558.1"/>
    </source>
</evidence>
<accession>A0A2V1DKF8</accession>
<dbReference type="Proteomes" id="UP000244855">
    <property type="component" value="Unassembled WGS sequence"/>
</dbReference>
<gene>
    <name evidence="2" type="ORF">DM02DRAFT_657257</name>
</gene>
<keyword evidence="3" id="KW-1185">Reference proteome</keyword>
<organism evidence="2 3">
    <name type="scientific">Periconia macrospinosa</name>
    <dbReference type="NCBI Taxonomy" id="97972"/>
    <lineage>
        <taxon>Eukaryota</taxon>
        <taxon>Fungi</taxon>
        <taxon>Dikarya</taxon>
        <taxon>Ascomycota</taxon>
        <taxon>Pezizomycotina</taxon>
        <taxon>Dothideomycetes</taxon>
        <taxon>Pleosporomycetidae</taxon>
        <taxon>Pleosporales</taxon>
        <taxon>Massarineae</taxon>
        <taxon>Periconiaceae</taxon>
        <taxon>Periconia</taxon>
    </lineage>
</organism>
<feature type="compositionally biased region" description="Basic and acidic residues" evidence="1">
    <location>
        <begin position="17"/>
        <end position="27"/>
    </location>
</feature>
<feature type="compositionally biased region" description="Low complexity" evidence="1">
    <location>
        <begin position="216"/>
        <end position="242"/>
    </location>
</feature>
<protein>
    <submittedName>
        <fullName evidence="2">Uncharacterized protein</fullName>
    </submittedName>
</protein>
<evidence type="ECO:0000256" key="1">
    <source>
        <dbReference type="SAM" id="MobiDB-lite"/>
    </source>
</evidence>
<proteinExistence type="predicted"/>
<name>A0A2V1DKF8_9PLEO</name>
<dbReference type="AlphaFoldDB" id="A0A2V1DKF8"/>
<dbReference type="OrthoDB" id="10670758at2759"/>